<keyword evidence="1" id="KW-0175">Coiled coil</keyword>
<proteinExistence type="predicted"/>
<evidence type="ECO:0000313" key="2">
    <source>
        <dbReference type="EMBL" id="AKN37087.1"/>
    </source>
</evidence>
<dbReference type="AlphaFoldDB" id="A0A0H3ZRN2"/>
<sequence>MSIERKIEHLEDEIIHLKREGTKISDDTRKAIILDIKEKVQEGKHKSLTLSIAVTAAILSLLGYIGFESVKNEAAQYVVNSEIKQQLLKELSEQKEVTDKTLADAKLLLAQIAKEKGNLKNELSQLVLTIDDKQKSLERVSNVIAKLGVTNKDIGSIVSDDFIQVIRDAGVFTFLSSFGVSELSALKLLATETENFNFHKIDKNTIGNNVKQIQERYGLTVDGNMGPCTSLVIGSLLLSNYEVETRKELESSLYKSSSWLVKSFQTCSASDRSHLLRLIEYPDLPLHVQLNQFIKASKIRRNGLLDSLYTSNPLPSAYRALDSIGYEGQ</sequence>
<feature type="coiled-coil region" evidence="1">
    <location>
        <begin position="88"/>
        <end position="129"/>
    </location>
</feature>
<protein>
    <submittedName>
        <fullName evidence="2">Uncharacterized protein</fullName>
    </submittedName>
</protein>
<organism evidence="2">
    <name type="scientific">Vibrio cyclitrophicus</name>
    <dbReference type="NCBI Taxonomy" id="47951"/>
    <lineage>
        <taxon>Bacteria</taxon>
        <taxon>Pseudomonadati</taxon>
        <taxon>Pseudomonadota</taxon>
        <taxon>Gammaproteobacteria</taxon>
        <taxon>Vibrionales</taxon>
        <taxon>Vibrionaceae</taxon>
        <taxon>Vibrio</taxon>
    </lineage>
</organism>
<accession>A0A0H3ZRN2</accession>
<dbReference type="EMBL" id="KP795522">
    <property type="protein sequence ID" value="AKN37087.1"/>
    <property type="molecule type" value="Genomic_DNA"/>
</dbReference>
<name>A0A0H3ZRN2_9VIBR</name>
<reference evidence="2" key="1">
    <citation type="journal article" date="2015" name="MBio">
        <title>Eco-Evolutionary Dynamics of Episomes among Ecologically Cohesive Bacterial Populations.</title>
        <authorList>
            <person name="Xue H."/>
            <person name="Cordero O.X."/>
            <person name="Camas F.M."/>
            <person name="Trimble W."/>
            <person name="Meyer F."/>
            <person name="Guglielmini J."/>
            <person name="Rocha E.P."/>
            <person name="Polz M.F."/>
        </authorList>
    </citation>
    <scope>NUCLEOTIDE SEQUENCE</scope>
    <source>
        <strain evidence="2">FF_61</strain>
    </source>
</reference>
<evidence type="ECO:0000256" key="1">
    <source>
        <dbReference type="SAM" id="Coils"/>
    </source>
</evidence>